<feature type="signal peptide" evidence="1">
    <location>
        <begin position="1"/>
        <end position="16"/>
    </location>
</feature>
<keyword evidence="1" id="KW-0732">Signal</keyword>
<dbReference type="EMBL" id="GBXM01005756">
    <property type="protein sequence ID" value="JAI02822.1"/>
    <property type="molecule type" value="Transcribed_RNA"/>
</dbReference>
<evidence type="ECO:0000313" key="2">
    <source>
        <dbReference type="EMBL" id="JAI02822.1"/>
    </source>
</evidence>
<reference evidence="2" key="2">
    <citation type="journal article" date="2015" name="Fish Shellfish Immunol.">
        <title>Early steps in the European eel (Anguilla anguilla)-Vibrio vulnificus interaction in the gills: Role of the RtxA13 toxin.</title>
        <authorList>
            <person name="Callol A."/>
            <person name="Pajuelo D."/>
            <person name="Ebbesson L."/>
            <person name="Teles M."/>
            <person name="MacKenzie S."/>
            <person name="Amaro C."/>
        </authorList>
    </citation>
    <scope>NUCLEOTIDE SEQUENCE</scope>
</reference>
<name>A0A0E9XK77_ANGAN</name>
<protein>
    <submittedName>
        <fullName evidence="2">Uncharacterized protein</fullName>
    </submittedName>
</protein>
<proteinExistence type="predicted"/>
<reference evidence="2" key="1">
    <citation type="submission" date="2014-11" db="EMBL/GenBank/DDBJ databases">
        <authorList>
            <person name="Amaro Gonzalez C."/>
        </authorList>
    </citation>
    <scope>NUCLEOTIDE SEQUENCE</scope>
</reference>
<dbReference type="AlphaFoldDB" id="A0A0E9XK77"/>
<sequence length="34" mass="3618">MCPIFLLLTTLSLTSSCSTTSLTLSTTTRGLRPT</sequence>
<organism evidence="2">
    <name type="scientific">Anguilla anguilla</name>
    <name type="common">European freshwater eel</name>
    <name type="synonym">Muraena anguilla</name>
    <dbReference type="NCBI Taxonomy" id="7936"/>
    <lineage>
        <taxon>Eukaryota</taxon>
        <taxon>Metazoa</taxon>
        <taxon>Chordata</taxon>
        <taxon>Craniata</taxon>
        <taxon>Vertebrata</taxon>
        <taxon>Euteleostomi</taxon>
        <taxon>Actinopterygii</taxon>
        <taxon>Neopterygii</taxon>
        <taxon>Teleostei</taxon>
        <taxon>Anguilliformes</taxon>
        <taxon>Anguillidae</taxon>
        <taxon>Anguilla</taxon>
    </lineage>
</organism>
<accession>A0A0E9XK77</accession>
<feature type="chain" id="PRO_5002435363" evidence="1">
    <location>
        <begin position="17"/>
        <end position="34"/>
    </location>
</feature>
<evidence type="ECO:0000256" key="1">
    <source>
        <dbReference type="SAM" id="SignalP"/>
    </source>
</evidence>